<feature type="compositionally biased region" description="Gly residues" evidence="1">
    <location>
        <begin position="579"/>
        <end position="596"/>
    </location>
</feature>
<reference evidence="2" key="1">
    <citation type="submission" date="2009-11" db="EMBL/GenBank/DDBJ databases">
        <authorList>
            <consortium name="The Broad Institute Genome Sequencing Platform"/>
            <person name="Ward D."/>
            <person name="Feldgarden M."/>
            <person name="Earl A."/>
            <person name="Young S.K."/>
            <person name="Zeng Q."/>
            <person name="Koehrsen M."/>
            <person name="Alvarado L."/>
            <person name="Berlin A."/>
            <person name="Bochicchio J."/>
            <person name="Borenstein D."/>
            <person name="Chapman S.B."/>
            <person name="Chen Z."/>
            <person name="Engels R."/>
            <person name="Freedman E."/>
            <person name="Gellesch M."/>
            <person name="Goldberg J."/>
            <person name="Griggs A."/>
            <person name="Gujja S."/>
            <person name="Heilman E."/>
            <person name="Heiman D."/>
            <person name="Hepburn T."/>
            <person name="Howarth C."/>
            <person name="Jen D."/>
            <person name="Larson L."/>
            <person name="Lewis B."/>
            <person name="Mehta T."/>
            <person name="Park D."/>
            <person name="Pearson M."/>
            <person name="Roberts A."/>
            <person name="Saif S."/>
            <person name="Shea T."/>
            <person name="Shenoy N."/>
            <person name="Sisk P."/>
            <person name="Stolte C."/>
            <person name="Sykes S."/>
            <person name="Thomson T."/>
            <person name="Walk T."/>
            <person name="White J."/>
            <person name="Yandava C."/>
            <person name="Izard J."/>
            <person name="Baranova O.V."/>
            <person name="Blanton J.M."/>
            <person name="Tanner A.C."/>
            <person name="Dewhirst F.E."/>
            <person name="Haas B."/>
            <person name="Nusbaum C."/>
            <person name="Birren B."/>
        </authorList>
    </citation>
    <scope>NUCLEOTIDE SEQUENCE [LARGE SCALE GENOMIC DNA]</scope>
    <source>
        <strain evidence="2">1-1 BBBD Race 1</strain>
    </source>
</reference>
<dbReference type="Proteomes" id="UP000005240">
    <property type="component" value="Unassembled WGS sequence"/>
</dbReference>
<accession>A0A180G9T2</accession>
<feature type="compositionally biased region" description="Polar residues" evidence="1">
    <location>
        <begin position="171"/>
        <end position="181"/>
    </location>
</feature>
<evidence type="ECO:0000313" key="4">
    <source>
        <dbReference type="Proteomes" id="UP000005240"/>
    </source>
</evidence>
<proteinExistence type="predicted"/>
<dbReference type="VEuPathDB" id="FungiDB:PTTG_05985"/>
<dbReference type="STRING" id="630390.A0A180G9T2"/>
<sequence>MQRFPHSLGSPDLKGGVTSPGAVGADLTNALPRPNALGGNGAWEPGGKKPNNTASTGAVGADLTDTFPHGSPALGGDGAWRPDDNNLNNPGGTTDDATGGDQNGTPGGPTDDTNQGGGDALNKTSSASLQLLQKILNHTLSTLPGLEKLSDQVEKMMAGQLEDAMEKAQDTPDSPGSRTDVQQGIQGSFNATANKTVSITAPVEMNGTDSQGKACETYGYVTLSATTLTTLSGLFQSLVKLEKTVSKDGSKKSLTILQQARAQVSFTMFSVIKLTAQPAVTNCHVPPSQTTFSTQIQANVSMCAEMLTKVERDLKSGKTAASKSTNVGIDASLGANATLSTKTGDIGSSPGELAGGGSGGADKDAGASGDNISLLGDKTKSPDGFPPSSNNTTDSTPNPTKVSPDSASPEAATSLRGGDLGGSSPNTDESTKADASSGGGSDSDGSSSSEVDQFAEVKASFAAAVQVTTGLVTSKPSQGKQGIHIGASVDAQVNVNIKSRVSVRSSVIDNFLDSVNGGSGGQEHDSLQNPKIQQQDGMGILQDIAGSAFGSLFSSFSGSSDGGSFFHSFFDGSASSGSSGTGSGEGSGTGGTGSNGGSADSPDSTGSSSYPGSSSTSGPGSTEGTTDSPADSTGSSSYPGSTGKNGTMVDADGSGPGSSGGGDGGSGLGGTGSGPSADTGGVTGSGLGGGSSGSAGDPGGSGGGSGLGGIGGGSGSGLGGMGGGSGPGSSGGMSGGGGGDGCACKTDSSTHLRIRSLEDQLSHVHRIMHKRGLTEL</sequence>
<reference evidence="2" key="2">
    <citation type="submission" date="2016-05" db="EMBL/GenBank/DDBJ databases">
        <title>Comparative analysis highlights variable genome content of wheat rusts and divergence of the mating loci.</title>
        <authorList>
            <person name="Cuomo C.A."/>
            <person name="Bakkeren G."/>
            <person name="Szabo L."/>
            <person name="Khalil H."/>
            <person name="Joly D."/>
            <person name="Goldberg J."/>
            <person name="Young S."/>
            <person name="Zeng Q."/>
            <person name="Fellers J."/>
        </authorList>
    </citation>
    <scope>NUCLEOTIDE SEQUENCE [LARGE SCALE GENOMIC DNA]</scope>
    <source>
        <strain evidence="2">1-1 BBBD Race 1</strain>
    </source>
</reference>
<feature type="compositionally biased region" description="Low complexity" evidence="1">
    <location>
        <begin position="386"/>
        <end position="400"/>
    </location>
</feature>
<feature type="region of interest" description="Disordered" evidence="1">
    <location>
        <begin position="340"/>
        <end position="451"/>
    </location>
</feature>
<dbReference type="OrthoDB" id="2507266at2759"/>
<gene>
    <name evidence="2" type="ORF">PTTG_05985</name>
</gene>
<evidence type="ECO:0000256" key="1">
    <source>
        <dbReference type="SAM" id="MobiDB-lite"/>
    </source>
</evidence>
<evidence type="ECO:0000313" key="3">
    <source>
        <dbReference type="EnsemblFungi" id="PTTG_05985-t43_1-p1"/>
    </source>
</evidence>
<feature type="region of interest" description="Disordered" evidence="1">
    <location>
        <begin position="574"/>
        <end position="747"/>
    </location>
</feature>
<feature type="compositionally biased region" description="Gly residues" evidence="1">
    <location>
        <begin position="681"/>
        <end position="741"/>
    </location>
</feature>
<feature type="compositionally biased region" description="Gly residues" evidence="1">
    <location>
        <begin position="654"/>
        <end position="673"/>
    </location>
</feature>
<keyword evidence="4" id="KW-1185">Reference proteome</keyword>
<feature type="compositionally biased region" description="Low complexity" evidence="1">
    <location>
        <begin position="597"/>
        <end position="642"/>
    </location>
</feature>
<dbReference type="AlphaFoldDB" id="A0A180G9T2"/>
<feature type="region of interest" description="Disordered" evidence="1">
    <location>
        <begin position="1"/>
        <end position="123"/>
    </location>
</feature>
<organism evidence="2">
    <name type="scientific">Puccinia triticina (isolate 1-1 / race 1 (BBBD))</name>
    <name type="common">Brown leaf rust fungus</name>
    <dbReference type="NCBI Taxonomy" id="630390"/>
    <lineage>
        <taxon>Eukaryota</taxon>
        <taxon>Fungi</taxon>
        <taxon>Dikarya</taxon>
        <taxon>Basidiomycota</taxon>
        <taxon>Pucciniomycotina</taxon>
        <taxon>Pucciniomycetes</taxon>
        <taxon>Pucciniales</taxon>
        <taxon>Pucciniaceae</taxon>
        <taxon>Puccinia</taxon>
    </lineage>
</organism>
<reference evidence="3 4" key="3">
    <citation type="journal article" date="2017" name="G3 (Bethesda)">
        <title>Comparative analysis highlights variable genome content of wheat rusts and divergence of the mating loci.</title>
        <authorList>
            <person name="Cuomo C.A."/>
            <person name="Bakkeren G."/>
            <person name="Khalil H.B."/>
            <person name="Panwar V."/>
            <person name="Joly D."/>
            <person name="Linning R."/>
            <person name="Sakthikumar S."/>
            <person name="Song X."/>
            <person name="Adiconis X."/>
            <person name="Fan L."/>
            <person name="Goldberg J.M."/>
            <person name="Levin J.Z."/>
            <person name="Young S."/>
            <person name="Zeng Q."/>
            <person name="Anikster Y."/>
            <person name="Bruce M."/>
            <person name="Wang M."/>
            <person name="Yin C."/>
            <person name="McCallum B."/>
            <person name="Szabo L.J."/>
            <person name="Hulbert S."/>
            <person name="Chen X."/>
            <person name="Fellers J.P."/>
        </authorList>
    </citation>
    <scope>NUCLEOTIDE SEQUENCE</scope>
    <source>
        <strain evidence="4">Isolate 1-1 / race 1 (BBBD)</strain>
        <strain evidence="3">isolate 1-1 / race 1 (BBBD)</strain>
    </source>
</reference>
<evidence type="ECO:0000313" key="2">
    <source>
        <dbReference type="EMBL" id="OAV89431.1"/>
    </source>
</evidence>
<dbReference type="EMBL" id="ADAS02000128">
    <property type="protein sequence ID" value="OAV89431.1"/>
    <property type="molecule type" value="Genomic_DNA"/>
</dbReference>
<reference evidence="3" key="4">
    <citation type="submission" date="2025-05" db="UniProtKB">
        <authorList>
            <consortium name="EnsemblFungi"/>
        </authorList>
    </citation>
    <scope>IDENTIFICATION</scope>
    <source>
        <strain evidence="3">isolate 1-1 / race 1 (BBBD)</strain>
    </source>
</reference>
<protein>
    <submittedName>
        <fullName evidence="2 3">Uncharacterized protein</fullName>
    </submittedName>
</protein>
<name>A0A180G9T2_PUCT1</name>
<feature type="compositionally biased region" description="Low complexity" evidence="1">
    <location>
        <begin position="88"/>
        <end position="100"/>
    </location>
</feature>
<dbReference type="EnsemblFungi" id="PTTG_05985-t43_1">
    <property type="protein sequence ID" value="PTTG_05985-t43_1-p1"/>
    <property type="gene ID" value="PTTG_05985"/>
</dbReference>
<feature type="region of interest" description="Disordered" evidence="1">
    <location>
        <begin position="161"/>
        <end position="181"/>
    </location>
</feature>